<dbReference type="EMBL" id="MPYG04000147">
    <property type="protein sequence ID" value="ROG92743.1"/>
    <property type="molecule type" value="Genomic_DNA"/>
</dbReference>
<dbReference type="Proteomes" id="UP000283322">
    <property type="component" value="Unassembled WGS sequence"/>
</dbReference>
<dbReference type="EMBL" id="UGLU01000001">
    <property type="protein sequence ID" value="STU53594.1"/>
    <property type="molecule type" value="Genomic_DNA"/>
</dbReference>
<feature type="site" description="Transition state stabilizer" evidence="5">
    <location>
        <position position="75"/>
    </location>
</feature>
<evidence type="ECO:0000256" key="4">
    <source>
        <dbReference type="ARBA" id="ARBA00045074"/>
    </source>
</evidence>
<evidence type="ECO:0000313" key="15">
    <source>
        <dbReference type="EMBL" id="QQZ72194.1"/>
    </source>
</evidence>
<evidence type="ECO:0000313" key="17">
    <source>
        <dbReference type="EMBL" id="RDT92991.1"/>
    </source>
</evidence>
<reference evidence="32 45" key="8">
    <citation type="submission" date="2018-10" db="EMBL/GenBank/DDBJ databases">
        <authorList>
            <person name="Noll B N."/>
        </authorList>
    </citation>
    <scope>NUCLEOTIDE SEQUENCE [LARGE SCALE GENOMIC DNA]</scope>
    <source>
        <strain evidence="32">Kpneu006</strain>
    </source>
</reference>
<dbReference type="RefSeq" id="WP_002917954.1">
    <property type="nucleotide sequence ID" value="NZ_ABLUVU020000005.1"/>
</dbReference>
<comment type="catalytic activity">
    <reaction evidence="5">
        <text>5-dehydro-4-deoxy-D-glucarate = 2-hydroxy-3-oxopropanoate + pyruvate</text>
        <dbReference type="Rhea" id="RHEA:27726"/>
        <dbReference type="ChEBI" id="CHEBI:15361"/>
        <dbReference type="ChEBI" id="CHEBI:42819"/>
        <dbReference type="ChEBI" id="CHEBI:57978"/>
    </reaction>
</comment>
<reference evidence="16" key="5">
    <citation type="submission" date="2018-07" db="EMBL/GenBank/DDBJ databases">
        <authorList>
            <person name="Martins R.C."/>
            <person name="Perdigao-Neto L.V."/>
            <person name="Costa S.F."/>
            <person name="Levin A.S.S."/>
        </authorList>
    </citation>
    <scope>NUCLEOTIDE SEQUENCE</scope>
    <source>
        <strain evidence="16">BC_5001</strain>
    </source>
</reference>
<dbReference type="InterPro" id="IPR005000">
    <property type="entry name" value="Aldolase/citrate-lyase_domain"/>
</dbReference>
<comment type="function">
    <text evidence="5">Catalyzes the reversible retro-aldol cleavage of both 5-keto-4-deoxy-D-glucarate and 2-keto-3-deoxy-D-glucarate to pyruvate and tartronic semialdehyde.</text>
</comment>
<reference evidence="11 53" key="15">
    <citation type="submission" date="2019-11" db="EMBL/GenBank/DDBJ databases">
        <title>Emergence of a novel subclone of carbapenem-resistant Klebsiella pneumoniae ST11 with enhanced virulence and transmissibility: a molecular epidemiological, clinical, genomic study.</title>
        <authorList>
            <person name="Zhou K."/>
        </authorList>
    </citation>
    <scope>NUCLEOTIDE SEQUENCE [LARGE SCALE GENOMIC DNA]</scope>
    <source>
        <strain evidence="11 53">KP_38044</strain>
    </source>
</reference>
<dbReference type="GO" id="GO:0005737">
    <property type="term" value="C:cytoplasm"/>
    <property type="evidence" value="ECO:0007669"/>
    <property type="project" value="TreeGrafter"/>
</dbReference>
<keyword evidence="1 5" id="KW-0479">Metal-binding</keyword>
<accession>A0A4V0GYE6</accession>
<dbReference type="HAMAP" id="MF_01291">
    <property type="entry name" value="KDGluc_aldolase"/>
    <property type="match status" value="1"/>
</dbReference>
<dbReference type="Proteomes" id="UP000258905">
    <property type="component" value="Unassembled WGS sequence"/>
</dbReference>
<dbReference type="Proteomes" id="UP000254387">
    <property type="component" value="Unassembled WGS sequence"/>
</dbReference>
<dbReference type="Proteomes" id="UP000439817">
    <property type="component" value="Chromosome"/>
</dbReference>
<evidence type="ECO:0000256" key="1">
    <source>
        <dbReference type="ARBA" id="ARBA00022723"/>
    </source>
</evidence>
<comment type="catalytic activity">
    <reaction evidence="5">
        <text>2-dehydro-3-deoxy-D-glucarate = 2-hydroxy-3-oxopropanoate + pyruvate</text>
        <dbReference type="Rhea" id="RHEA:10268"/>
        <dbReference type="ChEBI" id="CHEBI:15361"/>
        <dbReference type="ChEBI" id="CHEBI:57978"/>
        <dbReference type="ChEBI" id="CHEBI:58098"/>
        <dbReference type="EC" id="4.1.2.20"/>
    </reaction>
</comment>
<evidence type="ECO:0000313" key="23">
    <source>
        <dbReference type="EMBL" id="STV48020.1"/>
    </source>
</evidence>
<dbReference type="Proteomes" id="UP000031820">
    <property type="component" value="Unassembled WGS sequence"/>
</dbReference>
<dbReference type="Proteomes" id="UP000255167">
    <property type="component" value="Unassembled WGS sequence"/>
</dbReference>
<accession>A0A0J2FPV4</accession>
<dbReference type="EMBL" id="QOHW01000001">
    <property type="protein sequence ID" value="RBZ25964.1"/>
    <property type="molecule type" value="Genomic_DNA"/>
</dbReference>
<dbReference type="EMBL" id="UIUC01000001">
    <property type="protein sequence ID" value="SVN61907.1"/>
    <property type="molecule type" value="Genomic_DNA"/>
</dbReference>
<evidence type="ECO:0000313" key="10">
    <source>
        <dbReference type="EMBL" id="MSS31724.1"/>
    </source>
</evidence>
<feature type="active site" description="Proton acceptor" evidence="5">
    <location>
        <position position="50"/>
    </location>
</feature>
<evidence type="ECO:0000313" key="14">
    <source>
        <dbReference type="EMBL" id="QQL33273.1"/>
    </source>
</evidence>
<evidence type="ECO:0000313" key="51">
    <source>
        <dbReference type="Proteomes" id="UP000441029"/>
    </source>
</evidence>
<evidence type="ECO:0000313" key="49">
    <source>
        <dbReference type="Proteomes" id="UP000322977"/>
    </source>
</evidence>
<reference evidence="19 46" key="11">
    <citation type="journal article" date="2019" name="Antimicrob. Agents Chemother.">
        <title>Applying Rapid Whole Genome Sequencing to Predict Phenotypic Antimicrobial Susceptibility Testing Results Among Carbapenem-Resistant Klebsiella pneumoniae Clinical Isolates.</title>
        <authorList>
            <person name="Tamma P.D."/>
            <person name="Fan Y."/>
            <person name="Bergman Y."/>
            <person name="Pertea G."/>
            <person name="Kazmi A."/>
            <person name="Lewis S."/>
            <person name="Carroll K.C."/>
            <person name="Schatz M.C."/>
            <person name="Timp W."/>
            <person name="Simner P.J."/>
        </authorList>
    </citation>
    <scope>NUCLEOTIDE SEQUENCE [LARGE SCALE GENOMIC DNA]</scope>
    <source>
        <strain evidence="19 46">KLPN_104</strain>
    </source>
</reference>
<dbReference type="Proteomes" id="UP000275975">
    <property type="component" value="Unassembled WGS sequence"/>
</dbReference>
<reference evidence="17" key="4">
    <citation type="submission" date="2018-07" db="EMBL/GenBank/DDBJ databases">
        <title>Draft genome sequence of Klebsiella pneumoniae K293.</title>
        <authorList>
            <person name="He F."/>
        </authorList>
    </citation>
    <scope>NUCLEOTIDE SEQUENCE</scope>
    <source>
        <strain evidence="17">K293</strain>
    </source>
</reference>
<evidence type="ECO:0000313" key="41">
    <source>
        <dbReference type="Proteomes" id="UP000258798"/>
    </source>
</evidence>
<dbReference type="Proteomes" id="UP000196447">
    <property type="component" value="Unassembled WGS sequence"/>
</dbReference>
<dbReference type="PANTHER" id="PTHR30502:SF4">
    <property type="entry name" value="5-KETO-4-DEOXY-D-GLUCARATE ALDOLASE"/>
    <property type="match status" value="1"/>
</dbReference>
<feature type="binding site" evidence="5">
    <location>
        <position position="178"/>
    </location>
    <ligand>
        <name>substrate</name>
    </ligand>
</feature>
<dbReference type="EMBL" id="QRCF01000009">
    <property type="protein sequence ID" value="RDT92991.1"/>
    <property type="molecule type" value="Genomic_DNA"/>
</dbReference>
<reference evidence="10 52" key="13">
    <citation type="submission" date="2019-07" db="EMBL/GenBank/DDBJ databases">
        <title>Genome sequence of OXA-232-producing Klebsiella pneumoniae ST23 from septicemic neonate.</title>
        <authorList>
            <person name="Mukherjee S."/>
            <person name="Naha S."/>
            <person name="Bhadury P."/>
            <person name="Basu S."/>
        </authorList>
    </citation>
    <scope>NUCLEOTIDE SEQUENCE [LARGE SCALE GENOMIC DNA]</scope>
    <source>
        <strain evidence="10 52">EN5275</strain>
    </source>
</reference>
<dbReference type="Gene3D" id="3.20.20.60">
    <property type="entry name" value="Phosphoenolpyruvate-binding domains"/>
    <property type="match status" value="1"/>
</dbReference>
<dbReference type="EMBL" id="CP068602">
    <property type="protein sequence ID" value="QQZ72194.1"/>
    <property type="molecule type" value="Genomic_DNA"/>
</dbReference>
<evidence type="ECO:0000313" key="45">
    <source>
        <dbReference type="Proteomes" id="UP000269921"/>
    </source>
</evidence>
<evidence type="ECO:0000313" key="25">
    <source>
        <dbReference type="EMBL" id="SVN61907.1"/>
    </source>
</evidence>
<dbReference type="EMBL" id="VINI01000009">
    <property type="protein sequence ID" value="MSS31724.1"/>
    <property type="molecule type" value="Genomic_DNA"/>
</dbReference>
<reference evidence="15 55" key="19">
    <citation type="submission" date="2021-01" db="EMBL/GenBank/DDBJ databases">
        <title>Genome sequencing of apramycin resistant K. pneumoniae.</title>
        <authorList>
            <person name="Chen L."/>
            <person name="Kreiswirth B."/>
        </authorList>
    </citation>
    <scope>NUCLEOTIDE SEQUENCE [LARGE SCALE GENOMIC DNA]</scope>
    <source>
        <strain evidence="15 55">59493</strain>
    </source>
</reference>
<dbReference type="Proteomes" id="UP000294951">
    <property type="component" value="Unassembled WGS sequence"/>
</dbReference>
<dbReference type="Proteomes" id="UP000269921">
    <property type="component" value="Unassembled WGS sequence"/>
</dbReference>
<reference evidence="31 49" key="14">
    <citation type="submission" date="2019-08" db="EMBL/GenBank/DDBJ databases">
        <title>Phenotypic and genetic characterization of extended-spectrum b-lactamase-producing hypermucoviscous Klebsiella pneumoniae from Chile.</title>
        <authorList>
            <person name="Morales-Leon F."/>
            <person name="Caro C."/>
            <person name="Opazo-Capurro A."/>
            <person name="Lincopan N."/>
            <person name="Dominguez-Yevenes M."/>
            <person name="Lima C."/>
            <person name="Bello-Toledo H."/>
            <person name="Gonzalez-Rocha G."/>
        </authorList>
    </citation>
    <scope>NUCLEOTIDE SEQUENCE [LARGE SCALE GENOMIC DNA]</scope>
    <source>
        <strain evidence="31 49">UCO-494</strain>
    </source>
</reference>
<reference evidence="12 34" key="2">
    <citation type="submission" date="2017-03" db="EMBL/GenBank/DDBJ databases">
        <authorList>
            <person name="Fouts D."/>
            <person name="Stalin M.J."/>
            <person name="Chen L."/>
            <person name="Wright M."/>
            <person name="Sutton G."/>
            <person name="Nguyen K."/>
            <person name="Vanduin D."/>
            <person name="Rojas L."/>
            <person name="Hujer A."/>
            <person name="Hujer K."/>
            <person name="Bonomo R."/>
            <person name="Kreiswirth B."/>
            <person name="Adams M."/>
        </authorList>
    </citation>
    <scope>NUCLEOTIDE SEQUENCE [LARGE SCALE GENOMIC DNA]</scope>
    <source>
        <strain evidence="12 34">39383</strain>
    </source>
</reference>
<keyword evidence="3 5" id="KW-0456">Lyase</keyword>
<name>A0A060VQG6_KLEPN</name>
<comment type="subunit">
    <text evidence="5">Homohexamer; trimer of dimers.</text>
</comment>
<dbReference type="EMBL" id="UGNC01000005">
    <property type="protein sequence ID" value="STW48060.1"/>
    <property type="molecule type" value="Genomic_DNA"/>
</dbReference>
<protein>
    <recommendedName>
        <fullName evidence="5">5-keto-4-deoxy-D-glucarate aldolase</fullName>
        <shortName evidence="5">KDGluc aldolase</shortName>
        <shortName evidence="5">KDGlucA</shortName>
        <ecNumber evidence="5">4.1.2.20</ecNumber>
    </recommendedName>
    <alternativeName>
        <fullName evidence="5">2-dehydro-3-deoxy-D-glucarate aldolase</fullName>
    </alternativeName>
    <alternativeName>
        <fullName evidence="5">2-keto-3-deoxy-D-glucarate aldolase</fullName>
    </alternativeName>
    <alternativeName>
        <fullName evidence="5">5-dehydro-4-deoxy-D-glucarate aldolase</fullName>
    </alternativeName>
    <alternativeName>
        <fullName evidence="5">Alpha-keto-beta-deoxy-D-glucarate aldolase</fullName>
    </alternativeName>
</protein>
<evidence type="ECO:0000313" key="47">
    <source>
        <dbReference type="Proteomes" id="UP000283322"/>
    </source>
</evidence>
<evidence type="ECO:0000256" key="2">
    <source>
        <dbReference type="ARBA" id="ARBA00022842"/>
    </source>
</evidence>
<dbReference type="EMBL" id="SMTN01000008">
    <property type="protein sequence ID" value="TDK01966.1"/>
    <property type="molecule type" value="Genomic_DNA"/>
</dbReference>
<dbReference type="Proteomes" id="UP000485085">
    <property type="component" value="Unassembled WGS sequence"/>
</dbReference>
<dbReference type="EMBL" id="JRRF01000017">
    <property type="protein sequence ID" value="KII03083.1"/>
    <property type="molecule type" value="Genomic_DNA"/>
</dbReference>
<dbReference type="NCBIfam" id="NF007849">
    <property type="entry name" value="PRK10558.1"/>
    <property type="match status" value="1"/>
</dbReference>
<reference evidence="19" key="10">
    <citation type="submission" date="2018-10" db="EMBL/GenBank/DDBJ databases">
        <authorList>
            <person name="Fan Y."/>
            <person name="Timp W."/>
            <person name="Bergman Y."/>
            <person name="Tamma P."/>
            <person name="Simner P."/>
        </authorList>
    </citation>
    <scope>NUCLEOTIDE SEQUENCE</scope>
    <source>
        <strain evidence="19">KLPN_104</strain>
    </source>
</reference>
<evidence type="ECO:0000313" key="33">
    <source>
        <dbReference type="Proteomes" id="UP000031820"/>
    </source>
</evidence>
<dbReference type="EMBL" id="JAUUIA010000003">
    <property type="protein sequence ID" value="MDP0966390.1"/>
    <property type="molecule type" value="Genomic_DNA"/>
</dbReference>
<evidence type="ECO:0000313" key="34">
    <source>
        <dbReference type="Proteomes" id="UP000196447"/>
    </source>
</evidence>
<dbReference type="Proteomes" id="UP000532829">
    <property type="component" value="Chromosome"/>
</dbReference>
<evidence type="ECO:0000313" key="43">
    <source>
        <dbReference type="Proteomes" id="UP000259364"/>
    </source>
</evidence>
<dbReference type="Proteomes" id="UP000468995">
    <property type="component" value="Unassembled WGS sequence"/>
</dbReference>
<dbReference type="EC" id="4.1.2.20" evidence="5"/>
<dbReference type="EMBL" id="NDBK01000098">
    <property type="protein sequence ID" value="OVF66627.1"/>
    <property type="molecule type" value="Genomic_DNA"/>
</dbReference>
<evidence type="ECO:0000256" key="5">
    <source>
        <dbReference type="HAMAP-Rule" id="MF_01291"/>
    </source>
</evidence>
<dbReference type="EMBL" id="UASO01000004">
    <property type="protein sequence ID" value="SQC21972.1"/>
    <property type="molecule type" value="Genomic_DNA"/>
</dbReference>
<evidence type="ECO:0000313" key="9">
    <source>
        <dbReference type="EMBL" id="MRJ96018.1"/>
    </source>
</evidence>
<evidence type="ECO:0000313" key="27">
    <source>
        <dbReference type="EMBL" id="SWF74082.1"/>
    </source>
</evidence>
<dbReference type="InterPro" id="IPR017648">
    <property type="entry name" value="GarL"/>
</dbReference>
<dbReference type="EMBL" id="UWVH01000001">
    <property type="protein sequence ID" value="VCV76377.1"/>
    <property type="molecule type" value="Genomic_DNA"/>
</dbReference>
<dbReference type="Proteomes" id="UP000441029">
    <property type="component" value="Unassembled WGS sequence"/>
</dbReference>
<reference evidence="9 51" key="16">
    <citation type="submission" date="2019-11" db="EMBL/GenBank/DDBJ databases">
        <title>Molecular typing, antibiotic resistance determination and virulence profiling for 36 multidrug-resistant clinical Klebsiella pneumoniae isolates using second- and third-generation sequencing.</title>
        <authorList>
            <person name="Shelenkov A."/>
            <person name="Mikhaylova Y."/>
            <person name="Yanushevich Y."/>
            <person name="Samoilov A."/>
            <person name="Petrova L."/>
            <person name="Fomina V."/>
            <person name="Gusarov V."/>
            <person name="Zamyatin M."/>
            <person name="Shagin D."/>
        </authorList>
    </citation>
    <scope>NUCLEOTIDE SEQUENCE [LARGE SCALE GENOMIC DNA]</scope>
    <source>
        <strain evidence="9 51">CriePir226</strain>
    </source>
</reference>
<feature type="domain" description="HpcH/HpaI aldolase/citrate lyase" evidence="6">
    <location>
        <begin position="20"/>
        <end position="245"/>
    </location>
</feature>
<evidence type="ECO:0000259" key="6">
    <source>
        <dbReference type="Pfam" id="PF03328"/>
    </source>
</evidence>
<reference evidence="40 41" key="7">
    <citation type="submission" date="2018-08" db="EMBL/GenBank/DDBJ databases">
        <authorList>
            <consortium name="Pathogen Informatics"/>
        </authorList>
    </citation>
    <scope>NUCLEOTIDE SEQUENCE [LARGE SCALE GENOMIC DNA]</scope>
    <source>
        <strain evidence="21 36">4300STDY6470422</strain>
        <strain evidence="29 40">EuSCAPE_AT002</strain>
        <strain evidence="25 42">EuSCAPE_GR003</strain>
        <strain evidence="26 44">EuSCAPE_GR114</strain>
        <strain evidence="28 41">EuSCAPE_TR125</strain>
        <strain evidence="27 43">EuSCAPE_UK014</strain>
    </source>
</reference>
<evidence type="ECO:0000313" key="54">
    <source>
        <dbReference type="Proteomes" id="UP000532829"/>
    </source>
</evidence>
<comment type="similarity">
    <text evidence="5">Belongs to the HpcH/HpaI aldolase family. KDGluc aldolase subfamily.</text>
</comment>
<dbReference type="UniPathway" id="UPA00565">
    <property type="reaction ID" value="UER00630"/>
</dbReference>
<dbReference type="FunFam" id="3.20.20.60:FF:000004">
    <property type="entry name" value="5-keto-4-deoxy-D-glucarate aldolase"/>
    <property type="match status" value="1"/>
</dbReference>
<dbReference type="Proteomes" id="UP000253559">
    <property type="component" value="Unassembled WGS sequence"/>
</dbReference>
<feature type="binding site" evidence="5">
    <location>
        <position position="153"/>
    </location>
    <ligand>
        <name>Mg(2+)</name>
        <dbReference type="ChEBI" id="CHEBI:18420"/>
    </ligand>
</feature>
<evidence type="ECO:0000313" key="19">
    <source>
        <dbReference type="EMBL" id="RRF06642.1"/>
    </source>
</evidence>
<dbReference type="EMBL" id="RDAM01000001">
    <property type="protein sequence ID" value="RRF06642.1"/>
    <property type="molecule type" value="Genomic_DNA"/>
</dbReference>
<dbReference type="EMBL" id="CP066534">
    <property type="protein sequence ID" value="QQL33273.1"/>
    <property type="molecule type" value="Genomic_DNA"/>
</dbReference>
<evidence type="ECO:0000313" key="12">
    <source>
        <dbReference type="EMBL" id="OVF66627.1"/>
    </source>
</evidence>
<dbReference type="GO" id="GO:0042838">
    <property type="term" value="P:D-glucarate catabolic process"/>
    <property type="evidence" value="ECO:0007669"/>
    <property type="project" value="UniProtKB-UniRule"/>
</dbReference>
<organism evidence="31 49">
    <name type="scientific">Klebsiella pneumoniae</name>
    <dbReference type="NCBI Taxonomy" id="573"/>
    <lineage>
        <taxon>Bacteria</taxon>
        <taxon>Pseudomonadati</taxon>
        <taxon>Pseudomonadota</taxon>
        <taxon>Gammaproteobacteria</taxon>
        <taxon>Enterobacterales</taxon>
        <taxon>Enterobacteriaceae</taxon>
        <taxon>Klebsiella/Raoultella group</taxon>
        <taxon>Klebsiella</taxon>
        <taxon>Klebsiella pneumoniae complex</taxon>
    </lineage>
</organism>
<evidence type="ECO:0000313" key="20">
    <source>
        <dbReference type="EMBL" id="SQC21972.1"/>
    </source>
</evidence>
<dbReference type="NCBIfam" id="TIGR03239">
    <property type="entry name" value="GarL"/>
    <property type="match status" value="1"/>
</dbReference>
<feature type="site" description="Increases basicity of active site His" evidence="5">
    <location>
        <position position="89"/>
    </location>
</feature>
<dbReference type="EMBL" id="UFEU01000002">
    <property type="protein sequence ID" value="SSK22185.1"/>
    <property type="molecule type" value="Genomic_DNA"/>
</dbReference>
<comment type="cofactor">
    <cofactor evidence="5">
        <name>Mg(2+)</name>
        <dbReference type="ChEBI" id="CHEBI:18420"/>
    </cofactor>
    <text evidence="5">Binds 1 Mg(2+) ion per subunit.</text>
</comment>
<evidence type="ECO:0000313" key="29">
    <source>
        <dbReference type="EMBL" id="SXG16973.1"/>
    </source>
</evidence>
<dbReference type="InterPro" id="IPR040442">
    <property type="entry name" value="Pyrv_kinase-like_dom_sf"/>
</dbReference>
<dbReference type="Proteomes" id="UP000250675">
    <property type="component" value="Unassembled WGS sequence"/>
</dbReference>
<evidence type="ECO:0000313" key="30">
    <source>
        <dbReference type="EMBL" id="TDK01966.1"/>
    </source>
</evidence>
<evidence type="ECO:0000313" key="53">
    <source>
        <dbReference type="Proteomes" id="UP000485085"/>
    </source>
</evidence>
<dbReference type="EMBL" id="VSSY01000005">
    <property type="protein sequence ID" value="TYL80636.1"/>
    <property type="molecule type" value="Genomic_DNA"/>
</dbReference>
<evidence type="ECO:0000313" key="48">
    <source>
        <dbReference type="Proteomes" id="UP000294951"/>
    </source>
</evidence>
<reference evidence="7 33" key="1">
    <citation type="submission" date="2014-10" db="EMBL/GenBank/DDBJ databases">
        <title>Plasmid movement, recombination, and chromosomal integration amongst multidrug resistant commensal Escherichia coli clones within a single commercial turkey flock.</title>
        <authorList>
            <person name="Lang K."/>
            <person name="Dorn K."/>
            <person name="Danzeisen J."/>
            <person name="Johnson T."/>
        </authorList>
    </citation>
    <scope>NUCLEOTIDE SEQUENCE [LARGE SCALE GENOMIC DNA]</scope>
    <source>
        <strain evidence="7 33">UMNturkey9</strain>
    </source>
</reference>
<dbReference type="EMBL" id="CP063008">
    <property type="protein sequence ID" value="QOU52410.1"/>
    <property type="molecule type" value="Genomic_DNA"/>
</dbReference>
<evidence type="ECO:0000313" key="46">
    <source>
        <dbReference type="Proteomes" id="UP000275975"/>
    </source>
</evidence>
<dbReference type="Proteomes" id="UP000259364">
    <property type="component" value="Unassembled WGS sequence"/>
</dbReference>
<dbReference type="Proteomes" id="UP000257587">
    <property type="component" value="Unassembled WGS sequence"/>
</dbReference>
<evidence type="ECO:0000313" key="40">
    <source>
        <dbReference type="Proteomes" id="UP000257587"/>
    </source>
</evidence>
<evidence type="ECO:0000313" key="36">
    <source>
        <dbReference type="Proteomes" id="UP000252603"/>
    </source>
</evidence>
<evidence type="ECO:0000313" key="42">
    <source>
        <dbReference type="Proteomes" id="UP000258905"/>
    </source>
</evidence>
<dbReference type="EMBL" id="WJVL01000005">
    <property type="protein sequence ID" value="MRJ96018.1"/>
    <property type="molecule type" value="Genomic_DNA"/>
</dbReference>
<evidence type="ECO:0000313" key="16">
    <source>
        <dbReference type="EMBL" id="RBZ25964.1"/>
    </source>
</evidence>
<reference evidence="14 54" key="18">
    <citation type="submission" date="2020-12" db="EMBL/GenBank/DDBJ databases">
        <title>The complete genome of Klebsiella pneumoniae strain 090374.</title>
        <authorList>
            <person name="Wei L."/>
            <person name="Wen H."/>
            <person name="Liu L."/>
            <person name="Feng Y."/>
            <person name="Zong Z."/>
        </authorList>
    </citation>
    <scope>NUCLEOTIDE SEQUENCE [LARGE SCALE GENOMIC DNA]</scope>
    <source>
        <strain evidence="14 54">WCHKP090374</strain>
    </source>
</reference>
<dbReference type="EMBL" id="UIXM01000014">
    <property type="protein sequence ID" value="SVS28131.1"/>
    <property type="molecule type" value="Genomic_DNA"/>
</dbReference>
<reference evidence="35 37" key="3">
    <citation type="submission" date="2018-06" db="EMBL/GenBank/DDBJ databases">
        <authorList>
            <consortium name="Pathogen Informatics"/>
            <person name="Doyle S."/>
        </authorList>
    </citation>
    <scope>NUCLEOTIDE SEQUENCE [LARGE SCALE GENOMIC DNA]</scope>
    <source>
        <strain evidence="22 37">NCTC5051</strain>
        <strain evidence="23 38">NCTC5053</strain>
        <strain evidence="24 39">NCTC9617</strain>
        <strain evidence="20 35">NCTC9645</strain>
    </source>
</reference>
<evidence type="ECO:0000313" key="18">
    <source>
        <dbReference type="EMBL" id="ROG92743.1"/>
    </source>
</evidence>
<dbReference type="Proteomes" id="UP000322977">
    <property type="component" value="Unassembled WGS sequence"/>
</dbReference>
<dbReference type="EMBL" id="UJHH01000015">
    <property type="protein sequence ID" value="SWF74082.1"/>
    <property type="molecule type" value="Genomic_DNA"/>
</dbReference>
<dbReference type="AlphaFoldDB" id="A0A060VQG6"/>
<evidence type="ECO:0000313" key="22">
    <source>
        <dbReference type="EMBL" id="STU53594.1"/>
    </source>
</evidence>
<evidence type="ECO:0000313" key="52">
    <source>
        <dbReference type="Proteomes" id="UP000468995"/>
    </source>
</evidence>
<evidence type="ECO:0000313" key="8">
    <source>
        <dbReference type="EMBL" id="MDP0966390.1"/>
    </source>
</evidence>
<reference evidence="18 47" key="9">
    <citation type="submission" date="2018-10" db="EMBL/GenBank/DDBJ databases">
        <authorList>
            <person name="Vanduin D."/>
            <person name="Fouts D."/>
            <person name="Wright M."/>
            <person name="Sutton G."/>
            <person name="Nguyen K."/>
            <person name="Kreiswirth B."/>
            <person name="Chen L."/>
            <person name="Rojas L."/>
            <person name="Hujer A."/>
            <person name="Hujer K."/>
            <person name="Bonomo R."/>
            <person name="Adams M."/>
        </authorList>
    </citation>
    <scope>NUCLEOTIDE SEQUENCE [LARGE SCALE GENOMIC DNA]</scope>
    <source>
        <strain evidence="18 47">CRK0165</strain>
    </source>
</reference>
<comment type="catalytic activity">
    <reaction evidence="4">
        <text>D-glyceraldehyde + pyruvate = 2-dehydro-3-deoxy-L-galactonate</text>
        <dbReference type="Rhea" id="RHEA:80055"/>
        <dbReference type="ChEBI" id="CHEBI:15361"/>
        <dbReference type="ChEBI" id="CHEBI:17378"/>
        <dbReference type="ChEBI" id="CHEBI:75545"/>
    </reaction>
</comment>
<dbReference type="EMBL" id="UJRG01000005">
    <property type="protein sequence ID" value="SWT13064.1"/>
    <property type="molecule type" value="Genomic_DNA"/>
</dbReference>
<evidence type="ECO:0000313" key="21">
    <source>
        <dbReference type="EMBL" id="SSK22185.1"/>
    </source>
</evidence>
<evidence type="ECO:0000313" key="11">
    <source>
        <dbReference type="EMBL" id="MUA41381.1"/>
    </source>
</evidence>
<proteinExistence type="inferred from homology"/>
<dbReference type="GO" id="GO:0000287">
    <property type="term" value="F:magnesium ion binding"/>
    <property type="evidence" value="ECO:0007669"/>
    <property type="project" value="UniProtKB-UniRule"/>
</dbReference>
<dbReference type="InterPro" id="IPR015813">
    <property type="entry name" value="Pyrv/PenolPyrv_kinase-like_dom"/>
</dbReference>
<dbReference type="SUPFAM" id="SSF51621">
    <property type="entry name" value="Phosphoenolpyruvate/pyruvate domain"/>
    <property type="match status" value="1"/>
</dbReference>
<reference evidence="13 50" key="17">
    <citation type="journal article" date="2020" name="Antibiotics">
        <title>Molecular Typing, Characterization of Antimicrobial Resistance, Virulence Profiling and Analysis of Whole-Genome Sequence of Clinical Klebsiella pneumoniae Isolates.</title>
        <authorList>
            <person name="Shelenkov A."/>
            <person name="Mikhaylova Y."/>
            <person name="Yanushevich Y."/>
            <person name="Samoilov A."/>
            <person name="Petrova L."/>
            <person name="Fomina V."/>
            <person name="Gusarov V."/>
            <person name="Zamyatin M."/>
            <person name="Shagin D."/>
            <person name="Akimkin V."/>
        </authorList>
    </citation>
    <scope>NUCLEOTIDE SEQUENCE [LARGE SCALE GENOMIC DNA]</scope>
    <source>
        <strain evidence="13 50">CriePir120</strain>
    </source>
</reference>
<evidence type="ECO:0000313" key="50">
    <source>
        <dbReference type="Proteomes" id="UP000439817"/>
    </source>
</evidence>
<evidence type="ECO:0000313" key="35">
    <source>
        <dbReference type="Proteomes" id="UP000250675"/>
    </source>
</evidence>
<dbReference type="Proteomes" id="UP000254657">
    <property type="component" value="Unassembled WGS sequence"/>
</dbReference>
<evidence type="ECO:0000313" key="13">
    <source>
        <dbReference type="EMBL" id="QOU52410.1"/>
    </source>
</evidence>
<dbReference type="InterPro" id="IPR050251">
    <property type="entry name" value="HpcH-HpaI_aldolase"/>
</dbReference>
<dbReference type="GO" id="GO:0008672">
    <property type="term" value="F:2-dehydro-3-deoxyglucarate aldolase activity"/>
    <property type="evidence" value="ECO:0007669"/>
    <property type="project" value="UniProtKB-UniRule"/>
</dbReference>
<evidence type="ECO:0000313" key="28">
    <source>
        <dbReference type="EMBL" id="SWT13064.1"/>
    </source>
</evidence>
<dbReference type="SMR" id="A0A060VQG6"/>
<dbReference type="KEGG" id="kpne:KU54_003045"/>
<evidence type="ECO:0000313" key="44">
    <source>
        <dbReference type="Proteomes" id="UP000259497"/>
    </source>
</evidence>
<keyword evidence="2 5" id="KW-0460">Magnesium</keyword>
<gene>
    <name evidence="5 31" type="primary">garL</name>
    <name evidence="12" type="ORF">B5L96_24570</name>
    <name evidence="32" type="ORF">BANRA_02370</name>
    <name evidence="18" type="ORF">BL124_00020130</name>
    <name evidence="16" type="ORF">DM078_00820</name>
    <name evidence="17" type="ORF">DW286_10600</name>
    <name evidence="30" type="ORF">E1814_11335</name>
    <name evidence="19" type="ORF">EAO17_10660</name>
    <name evidence="10" type="ORF">FME62_13185</name>
    <name evidence="31" type="ORF">FXN67_07930</name>
    <name evidence="9" type="ORF">GJJ01_08580</name>
    <name evidence="13" type="ORF">GJJ08_002995</name>
    <name evidence="11" type="ORF">GNF00_16095</name>
    <name evidence="14" type="ORF">H3G96_024720</name>
    <name evidence="15" type="ORF">JMZ77_02995</name>
    <name evidence="7" type="ORF">LS45_19350</name>
    <name evidence="22" type="ORF">NCTC5051_04656</name>
    <name evidence="23" type="ORF">NCTC5053_04980</name>
    <name evidence="24" type="ORF">NCTC9617_04647</name>
    <name evidence="20" type="ORF">NCTC9645_02635</name>
    <name evidence="8" type="ORF">Q6294_04930</name>
    <name evidence="29" type="ORF">SAMEA3499874_03265</name>
    <name evidence="25" type="ORF">SAMEA3649591_00018</name>
    <name evidence="26" type="ORF">SAMEA3649733_03873</name>
    <name evidence="27" type="ORF">SAMEA3720909_03429</name>
    <name evidence="28" type="ORF">SAMEA3729652_02214</name>
    <name evidence="21" type="ORF">SAMEA4364603_00708</name>
</gene>
<dbReference type="Pfam" id="PF03328">
    <property type="entry name" value="HpcH_HpaI"/>
    <property type="match status" value="1"/>
</dbReference>
<dbReference type="EMBL" id="UKAW01000008">
    <property type="protein sequence ID" value="SXG16973.1"/>
    <property type="molecule type" value="Genomic_DNA"/>
</dbReference>
<dbReference type="Proteomes" id="UP000254141">
    <property type="component" value="Unassembled WGS sequence"/>
</dbReference>
<dbReference type="KEGG" id="kpnu:LI86_03050"/>
<evidence type="ECO:0000256" key="3">
    <source>
        <dbReference type="ARBA" id="ARBA00023239"/>
    </source>
</evidence>
<sequence>MDNAIFPNKFKAALAAHQVQIGCWCALANPISTEVLGLAGFDWLVLDAEHAPNDVTTLIPQLMALKGSSSAQVVRVPTNEPIIIKRMLDIGFYNFLVPFVETAEQAAQAVASTRYPPEGIRGVSVSHRGNMFGTVPDYFAQSNKNISILVQIESQTGVDNVEAIAATEGVDGVFVGPSDLAAALGHLGNAAHPEVQRAIQHIFASAKKHGKPSGILAPVEADARRYLEWGATFVAVGSDLGVFRSATQKLADAFKK</sequence>
<evidence type="ECO:0000313" key="39">
    <source>
        <dbReference type="Proteomes" id="UP000255167"/>
    </source>
</evidence>
<evidence type="ECO:0000313" key="38">
    <source>
        <dbReference type="Proteomes" id="UP000254387"/>
    </source>
</evidence>
<dbReference type="Proteomes" id="UP000595568">
    <property type="component" value="Chromosome"/>
</dbReference>
<dbReference type="Proteomes" id="UP001244490">
    <property type="component" value="Unassembled WGS sequence"/>
</dbReference>
<evidence type="ECO:0000313" key="26">
    <source>
        <dbReference type="EMBL" id="SVS28131.1"/>
    </source>
</evidence>
<dbReference type="Proteomes" id="UP000259497">
    <property type="component" value="Unassembled WGS sequence"/>
</dbReference>
<feature type="binding site" evidence="5">
    <location>
        <position position="179"/>
    </location>
    <ligand>
        <name>substrate</name>
    </ligand>
</feature>
<dbReference type="PANTHER" id="PTHR30502">
    <property type="entry name" value="2-KETO-3-DEOXY-L-RHAMNONATE ALDOLASE"/>
    <property type="match status" value="1"/>
</dbReference>
<reference evidence="30 48" key="12">
    <citation type="submission" date="2019-03" db="EMBL/GenBank/DDBJ databases">
        <title>Multidrug-Resistant Klebsiella pneumoniae Clinical Bloodstream Isolates in Shanghai, China.</title>
        <authorList>
            <person name="Wang S."/>
        </authorList>
    </citation>
    <scope>NUCLEOTIDE SEQUENCE [LARGE SCALE GENOMIC DNA]</scope>
    <source>
        <strain evidence="30 48">RJ1071</strain>
    </source>
</reference>
<evidence type="ECO:0000313" key="32">
    <source>
        <dbReference type="EMBL" id="VCV76377.1"/>
    </source>
</evidence>
<evidence type="ECO:0000313" key="31">
    <source>
        <dbReference type="EMBL" id="TYL80636.1"/>
    </source>
</evidence>
<evidence type="ECO:0000313" key="55">
    <source>
        <dbReference type="Proteomes" id="UP000595568"/>
    </source>
</evidence>
<feature type="binding site" evidence="5">
    <location>
        <position position="179"/>
    </location>
    <ligand>
        <name>Mg(2+)</name>
        <dbReference type="ChEBI" id="CHEBI:18420"/>
    </ligand>
</feature>
<reference evidence="16" key="6">
    <citation type="submission" date="2018-08" db="EMBL/GenBank/DDBJ databases">
        <title>Klebsiella pneumoniae genome sequencing and assembly.</title>
        <authorList>
            <person name="Martins R.C.R."/>
            <person name="Perdigao-Neto L.V."/>
            <person name="Costa S.F."/>
            <person name="Levin A.S.S."/>
        </authorList>
    </citation>
    <scope>NUCLEOTIDE SEQUENCE</scope>
    <source>
        <strain evidence="16">BC_5001</strain>
    </source>
</reference>
<dbReference type="Proteomes" id="UP000252603">
    <property type="component" value="Unassembled WGS sequence"/>
</dbReference>
<evidence type="ECO:0000313" key="7">
    <source>
        <dbReference type="EMBL" id="KII03083.1"/>
    </source>
</evidence>
<comment type="pathway">
    <text evidence="5">Carbohydrate acid metabolism; galactarate degradation; D-glycerate from galactarate: step 2/3.</text>
</comment>
<dbReference type="GO" id="GO:0046392">
    <property type="term" value="P:galactarate catabolic process"/>
    <property type="evidence" value="ECO:0007669"/>
    <property type="project" value="UniProtKB-UniRule"/>
</dbReference>
<feature type="binding site" evidence="5">
    <location>
        <position position="151"/>
    </location>
    <ligand>
        <name>substrate</name>
    </ligand>
</feature>
<evidence type="ECO:0000313" key="37">
    <source>
        <dbReference type="Proteomes" id="UP000254141"/>
    </source>
</evidence>
<reference evidence="8" key="20">
    <citation type="submission" date="2023-07" db="EMBL/GenBank/DDBJ databases">
        <authorList>
            <person name="Peng Z."/>
        </authorList>
    </citation>
    <scope>NUCLEOTIDE SEQUENCE</scope>
    <source>
        <strain evidence="8">KP219</strain>
    </source>
</reference>
<dbReference type="EMBL" id="WNPO01000027">
    <property type="protein sequence ID" value="MUA41381.1"/>
    <property type="molecule type" value="Genomic_DNA"/>
</dbReference>
<dbReference type="Proteomes" id="UP000258798">
    <property type="component" value="Unassembled WGS sequence"/>
</dbReference>
<accession>A0A060VQG6</accession>
<dbReference type="EMBL" id="UGMN01000004">
    <property type="protein sequence ID" value="STV48020.1"/>
    <property type="molecule type" value="Genomic_DNA"/>
</dbReference>
<evidence type="ECO:0000313" key="24">
    <source>
        <dbReference type="EMBL" id="STW48060.1"/>
    </source>
</evidence>